<reference evidence="1 2" key="1">
    <citation type="journal article" date="2024" name="J Genomics">
        <title>Draft genome sequencing and assembly of Favolaschia claudopus CIRM-BRFM 2984 isolated from oak limbs.</title>
        <authorList>
            <person name="Navarro D."/>
            <person name="Drula E."/>
            <person name="Chaduli D."/>
            <person name="Cazenave R."/>
            <person name="Ahrendt S."/>
            <person name="Wang J."/>
            <person name="Lipzen A."/>
            <person name="Daum C."/>
            <person name="Barry K."/>
            <person name="Grigoriev I.V."/>
            <person name="Favel A."/>
            <person name="Rosso M.N."/>
            <person name="Martin F."/>
        </authorList>
    </citation>
    <scope>NUCLEOTIDE SEQUENCE [LARGE SCALE GENOMIC DNA]</scope>
    <source>
        <strain evidence="1 2">CIRM-BRFM 2984</strain>
    </source>
</reference>
<proteinExistence type="predicted"/>
<organism evidence="1 2">
    <name type="scientific">Favolaschia claudopus</name>
    <dbReference type="NCBI Taxonomy" id="2862362"/>
    <lineage>
        <taxon>Eukaryota</taxon>
        <taxon>Fungi</taxon>
        <taxon>Dikarya</taxon>
        <taxon>Basidiomycota</taxon>
        <taxon>Agaricomycotina</taxon>
        <taxon>Agaricomycetes</taxon>
        <taxon>Agaricomycetidae</taxon>
        <taxon>Agaricales</taxon>
        <taxon>Marasmiineae</taxon>
        <taxon>Mycenaceae</taxon>
        <taxon>Favolaschia</taxon>
    </lineage>
</organism>
<dbReference type="EMBL" id="JAWWNJ010000013">
    <property type="protein sequence ID" value="KAK7042190.1"/>
    <property type="molecule type" value="Genomic_DNA"/>
</dbReference>
<protein>
    <submittedName>
        <fullName evidence="1">Uncharacterized protein</fullName>
    </submittedName>
</protein>
<gene>
    <name evidence="1" type="ORF">R3P38DRAFT_3178770</name>
</gene>
<accession>A0AAW0CT29</accession>
<evidence type="ECO:0000313" key="1">
    <source>
        <dbReference type="EMBL" id="KAK7042190.1"/>
    </source>
</evidence>
<sequence length="138" mass="15277">MLVSLGPRPRAHRVVAPPPTPHPLLHLPAFLTRSCPPRRRRRGRHRHLFSLPGCVANRCLPTFVKQYGCLRTNIIPTISLPADDAELYRKLSVHIASLMHLLSKPLGTMIVRVAVSASFVDAAETGNRHSSYSLHAPS</sequence>
<dbReference type="Proteomes" id="UP001362999">
    <property type="component" value="Unassembled WGS sequence"/>
</dbReference>
<keyword evidence="2" id="KW-1185">Reference proteome</keyword>
<name>A0AAW0CT29_9AGAR</name>
<comment type="caution">
    <text evidence="1">The sequence shown here is derived from an EMBL/GenBank/DDBJ whole genome shotgun (WGS) entry which is preliminary data.</text>
</comment>
<evidence type="ECO:0000313" key="2">
    <source>
        <dbReference type="Proteomes" id="UP001362999"/>
    </source>
</evidence>
<dbReference type="AlphaFoldDB" id="A0AAW0CT29"/>